<name>A0A922I8Y5_DERFA</name>
<reference evidence="1" key="1">
    <citation type="submission" date="2013-05" db="EMBL/GenBank/DDBJ databases">
        <authorList>
            <person name="Yim A.K.Y."/>
            <person name="Chan T.F."/>
            <person name="Ji K.M."/>
            <person name="Liu X.Y."/>
            <person name="Zhou J.W."/>
            <person name="Li R.Q."/>
            <person name="Yang K.Y."/>
            <person name="Li J."/>
            <person name="Li M."/>
            <person name="Law P.T.W."/>
            <person name="Wu Y.L."/>
            <person name="Cai Z.L."/>
            <person name="Qin H."/>
            <person name="Bao Y."/>
            <person name="Leung R.K.K."/>
            <person name="Ng P.K.S."/>
            <person name="Zou J."/>
            <person name="Zhong X.J."/>
            <person name="Ran P.X."/>
            <person name="Zhong N.S."/>
            <person name="Liu Z.G."/>
            <person name="Tsui S.K.W."/>
        </authorList>
    </citation>
    <scope>NUCLEOTIDE SEQUENCE</scope>
    <source>
        <strain evidence="1">Derf</strain>
        <tissue evidence="1">Whole organism</tissue>
    </source>
</reference>
<evidence type="ECO:0000313" key="2">
    <source>
        <dbReference type="Proteomes" id="UP000790347"/>
    </source>
</evidence>
<accession>A0A922I8Y5</accession>
<proteinExistence type="predicted"/>
<gene>
    <name evidence="1" type="ORF">DERF_001172</name>
</gene>
<dbReference type="AlphaFoldDB" id="A0A922I8Y5"/>
<comment type="caution">
    <text evidence="1">The sequence shown here is derived from an EMBL/GenBank/DDBJ whole genome shotgun (WGS) entry which is preliminary data.</text>
</comment>
<sequence length="73" mass="8474">MKEKKGATNKCLLDLFVIILEYNDDVDSATTILMIFCIDSNGHYTTTTTMRSDIQRSDDKKNCSLYELDIFRR</sequence>
<dbReference type="EMBL" id="ASGP02000001">
    <property type="protein sequence ID" value="KAH9527131.1"/>
    <property type="molecule type" value="Genomic_DNA"/>
</dbReference>
<organism evidence="1 2">
    <name type="scientific">Dermatophagoides farinae</name>
    <name type="common">American house dust mite</name>
    <dbReference type="NCBI Taxonomy" id="6954"/>
    <lineage>
        <taxon>Eukaryota</taxon>
        <taxon>Metazoa</taxon>
        <taxon>Ecdysozoa</taxon>
        <taxon>Arthropoda</taxon>
        <taxon>Chelicerata</taxon>
        <taxon>Arachnida</taxon>
        <taxon>Acari</taxon>
        <taxon>Acariformes</taxon>
        <taxon>Sarcoptiformes</taxon>
        <taxon>Astigmata</taxon>
        <taxon>Psoroptidia</taxon>
        <taxon>Analgoidea</taxon>
        <taxon>Pyroglyphidae</taxon>
        <taxon>Dermatophagoidinae</taxon>
        <taxon>Dermatophagoides</taxon>
    </lineage>
</organism>
<reference evidence="1" key="2">
    <citation type="journal article" date="2022" name="Res Sq">
        <title>Comparative Genomics Reveals Insights into the Divergent Evolution of Astigmatic Mites and Household Pest Adaptations.</title>
        <authorList>
            <person name="Xiong Q."/>
            <person name="Wan A.T.-Y."/>
            <person name="Liu X.-Y."/>
            <person name="Fung C.S.-H."/>
            <person name="Xiao X."/>
            <person name="Malainual N."/>
            <person name="Hou J."/>
            <person name="Wang L."/>
            <person name="Wang M."/>
            <person name="Yang K."/>
            <person name="Cui Y."/>
            <person name="Leung E."/>
            <person name="Nong W."/>
            <person name="Shin S.-K."/>
            <person name="Au S."/>
            <person name="Jeong K.Y."/>
            <person name="Chew F.T."/>
            <person name="Hui J."/>
            <person name="Leung T.F."/>
            <person name="Tungtrongchitr A."/>
            <person name="Zhong N."/>
            <person name="Liu Z."/>
            <person name="Tsui S."/>
        </authorList>
    </citation>
    <scope>NUCLEOTIDE SEQUENCE</scope>
    <source>
        <strain evidence="1">Derf</strain>
        <tissue evidence="1">Whole organism</tissue>
    </source>
</reference>
<keyword evidence="2" id="KW-1185">Reference proteome</keyword>
<evidence type="ECO:0000313" key="1">
    <source>
        <dbReference type="EMBL" id="KAH9527131.1"/>
    </source>
</evidence>
<protein>
    <submittedName>
        <fullName evidence="1">Uncharacterized protein</fullName>
    </submittedName>
</protein>
<dbReference type="Proteomes" id="UP000790347">
    <property type="component" value="Unassembled WGS sequence"/>
</dbReference>